<name>A0AAV9S6N4_9TELE</name>
<organism evidence="2 3">
    <name type="scientific">Crenichthys baileyi</name>
    <name type="common">White River springfish</name>
    <dbReference type="NCBI Taxonomy" id="28760"/>
    <lineage>
        <taxon>Eukaryota</taxon>
        <taxon>Metazoa</taxon>
        <taxon>Chordata</taxon>
        <taxon>Craniata</taxon>
        <taxon>Vertebrata</taxon>
        <taxon>Euteleostomi</taxon>
        <taxon>Actinopterygii</taxon>
        <taxon>Neopterygii</taxon>
        <taxon>Teleostei</taxon>
        <taxon>Neoteleostei</taxon>
        <taxon>Acanthomorphata</taxon>
        <taxon>Ovalentaria</taxon>
        <taxon>Atherinomorphae</taxon>
        <taxon>Cyprinodontiformes</taxon>
        <taxon>Goodeidae</taxon>
        <taxon>Crenichthys</taxon>
    </lineage>
</organism>
<evidence type="ECO:0000313" key="3">
    <source>
        <dbReference type="Proteomes" id="UP001311232"/>
    </source>
</evidence>
<proteinExistence type="predicted"/>
<evidence type="ECO:0000313" key="2">
    <source>
        <dbReference type="EMBL" id="KAK5617033.1"/>
    </source>
</evidence>
<gene>
    <name evidence="2" type="ORF">CRENBAI_016513</name>
</gene>
<evidence type="ECO:0000256" key="1">
    <source>
        <dbReference type="SAM" id="MobiDB-lite"/>
    </source>
</evidence>
<dbReference type="EMBL" id="JAHHUM010000866">
    <property type="protein sequence ID" value="KAK5617033.1"/>
    <property type="molecule type" value="Genomic_DNA"/>
</dbReference>
<accession>A0AAV9S6N4</accession>
<feature type="compositionally biased region" description="Polar residues" evidence="1">
    <location>
        <begin position="63"/>
        <end position="76"/>
    </location>
</feature>
<feature type="region of interest" description="Disordered" evidence="1">
    <location>
        <begin position="59"/>
        <end position="82"/>
    </location>
</feature>
<sequence>MLPAAWPLNMTPTKTIGPGLVGQQEPSRRKCCMRQGMAMFTLQISLVLLRSQEVMRYLHHTQRSPSSEVESPSARQQRAGRGRISVSVHGLCSSCSSGGSALQ</sequence>
<comment type="caution">
    <text evidence="2">The sequence shown here is derived from an EMBL/GenBank/DDBJ whole genome shotgun (WGS) entry which is preliminary data.</text>
</comment>
<keyword evidence="3" id="KW-1185">Reference proteome</keyword>
<protein>
    <submittedName>
        <fullName evidence="2">Uncharacterized protein</fullName>
    </submittedName>
</protein>
<dbReference type="Proteomes" id="UP001311232">
    <property type="component" value="Unassembled WGS sequence"/>
</dbReference>
<reference evidence="2 3" key="1">
    <citation type="submission" date="2021-06" db="EMBL/GenBank/DDBJ databases">
        <authorList>
            <person name="Palmer J.M."/>
        </authorList>
    </citation>
    <scope>NUCLEOTIDE SEQUENCE [LARGE SCALE GENOMIC DNA]</scope>
    <source>
        <strain evidence="2 3">MEX-2019</strain>
        <tissue evidence="2">Muscle</tissue>
    </source>
</reference>
<dbReference type="AlphaFoldDB" id="A0AAV9S6N4"/>